<name>A0A383WDQ3_TETOB</name>
<feature type="region of interest" description="Disordered" evidence="1">
    <location>
        <begin position="1"/>
        <end position="50"/>
    </location>
</feature>
<accession>A0A383WDQ3</accession>
<evidence type="ECO:0000256" key="1">
    <source>
        <dbReference type="SAM" id="MobiDB-lite"/>
    </source>
</evidence>
<sequence length="93" mass="10845">MSAKLALRQLSSLQQSKEQPKEIVKTIKKKRRQHKKQQNKAQQQHEKQTTTYQQNLEYYKATQTASQASVELMSKLLGQQPPQEDDSDLDFDL</sequence>
<feature type="compositionally biased region" description="Basic residues" evidence="1">
    <location>
        <begin position="26"/>
        <end position="38"/>
    </location>
</feature>
<keyword evidence="3" id="KW-1185">Reference proteome</keyword>
<dbReference type="AlphaFoldDB" id="A0A383WDQ3"/>
<gene>
    <name evidence="2" type="ORF">BQ4739_LOCUS15538</name>
</gene>
<feature type="region of interest" description="Disordered" evidence="1">
    <location>
        <begin position="73"/>
        <end position="93"/>
    </location>
</feature>
<reference evidence="2 3" key="1">
    <citation type="submission" date="2016-10" db="EMBL/GenBank/DDBJ databases">
        <authorList>
            <person name="Cai Z."/>
        </authorList>
    </citation>
    <scope>NUCLEOTIDE SEQUENCE [LARGE SCALE GENOMIC DNA]</scope>
</reference>
<organism evidence="2 3">
    <name type="scientific">Tetradesmus obliquus</name>
    <name type="common">Green alga</name>
    <name type="synonym">Acutodesmus obliquus</name>
    <dbReference type="NCBI Taxonomy" id="3088"/>
    <lineage>
        <taxon>Eukaryota</taxon>
        <taxon>Viridiplantae</taxon>
        <taxon>Chlorophyta</taxon>
        <taxon>core chlorophytes</taxon>
        <taxon>Chlorophyceae</taxon>
        <taxon>CS clade</taxon>
        <taxon>Sphaeropleales</taxon>
        <taxon>Scenedesmaceae</taxon>
        <taxon>Tetradesmus</taxon>
    </lineage>
</organism>
<evidence type="ECO:0000313" key="2">
    <source>
        <dbReference type="EMBL" id="SZX75249.1"/>
    </source>
</evidence>
<dbReference type="EMBL" id="FNXT01001227">
    <property type="protein sequence ID" value="SZX75249.1"/>
    <property type="molecule type" value="Genomic_DNA"/>
</dbReference>
<feature type="compositionally biased region" description="Low complexity" evidence="1">
    <location>
        <begin position="1"/>
        <end position="17"/>
    </location>
</feature>
<dbReference type="Proteomes" id="UP000256970">
    <property type="component" value="Unassembled WGS sequence"/>
</dbReference>
<evidence type="ECO:0000313" key="3">
    <source>
        <dbReference type="Proteomes" id="UP000256970"/>
    </source>
</evidence>
<protein>
    <submittedName>
        <fullName evidence="2">Uncharacterized protein</fullName>
    </submittedName>
</protein>
<proteinExistence type="predicted"/>
<feature type="compositionally biased region" description="Acidic residues" evidence="1">
    <location>
        <begin position="83"/>
        <end position="93"/>
    </location>
</feature>